<feature type="binding site" evidence="1">
    <location>
        <position position="101"/>
    </location>
    <ligand>
        <name>Zn(2+)</name>
        <dbReference type="ChEBI" id="CHEBI:29105"/>
        <note>catalytic</note>
    </ligand>
</feature>
<dbReference type="EMBL" id="JAEAOA010001916">
    <property type="protein sequence ID" value="KAK3584057.1"/>
    <property type="molecule type" value="Genomic_DNA"/>
</dbReference>
<feature type="active site" evidence="1">
    <location>
        <position position="92"/>
    </location>
</feature>
<sequence>MESKVERINGTKYIDLRKYLKDIKQWDINYGVKHSPRFDHIMFFTRYKLYMDSVSNYKIGSATYDGICYPGERIAVVEARGLFWTAFSAAHELGHNLGAEHDDMKKGSDLCDPKNNFIMGANIPETTLFMSSRNPWLFSNCSVKAFLETLDERDCVHIPGEPYDPHEYQLHLSQKPGVVYNVTEQCRLIVGRYSDICKTTRRQFTAACGEKGDAEILTRATYLLPHATVVFSLIGYLMD</sequence>
<dbReference type="PROSITE" id="PS50215">
    <property type="entry name" value="ADAM_MEPRO"/>
    <property type="match status" value="1"/>
</dbReference>
<reference evidence="3" key="3">
    <citation type="submission" date="2023-05" db="EMBL/GenBank/DDBJ databases">
        <authorList>
            <person name="Smith C.H."/>
        </authorList>
    </citation>
    <scope>NUCLEOTIDE SEQUENCE</scope>
    <source>
        <strain evidence="3">CHS0354</strain>
        <tissue evidence="3">Mantle</tissue>
    </source>
</reference>
<comment type="caution">
    <text evidence="1">Lacks conserved residue(s) required for the propagation of feature annotation.</text>
</comment>
<keyword evidence="1" id="KW-0862">Zinc</keyword>
<dbReference type="InterPro" id="IPR001590">
    <property type="entry name" value="Peptidase_M12B"/>
</dbReference>
<dbReference type="PANTHER" id="PTHR11905">
    <property type="entry name" value="ADAM A DISINTEGRIN AND METALLOPROTEASE DOMAIN"/>
    <property type="match status" value="1"/>
</dbReference>
<evidence type="ECO:0000313" key="3">
    <source>
        <dbReference type="EMBL" id="KAK3584057.1"/>
    </source>
</evidence>
<reference evidence="3" key="1">
    <citation type="journal article" date="2021" name="Genome Biol. Evol.">
        <title>A High-Quality Reference Genome for a Parasitic Bivalve with Doubly Uniparental Inheritance (Bivalvia: Unionida).</title>
        <authorList>
            <person name="Smith C.H."/>
        </authorList>
    </citation>
    <scope>NUCLEOTIDE SEQUENCE</scope>
    <source>
        <strain evidence="3">CHS0354</strain>
    </source>
</reference>
<dbReference type="Proteomes" id="UP001195483">
    <property type="component" value="Unassembled WGS sequence"/>
</dbReference>
<proteinExistence type="predicted"/>
<dbReference type="Gene3D" id="3.40.390.10">
    <property type="entry name" value="Collagenase (Catalytic Domain)"/>
    <property type="match status" value="1"/>
</dbReference>
<evidence type="ECO:0000313" key="4">
    <source>
        <dbReference type="Proteomes" id="UP001195483"/>
    </source>
</evidence>
<dbReference type="AlphaFoldDB" id="A0AAE0VP65"/>
<feature type="domain" description="Peptidase M12B" evidence="2">
    <location>
        <begin position="1"/>
        <end position="162"/>
    </location>
</feature>
<dbReference type="GO" id="GO:0046872">
    <property type="term" value="F:metal ion binding"/>
    <property type="evidence" value="ECO:0007669"/>
    <property type="project" value="UniProtKB-KW"/>
</dbReference>
<gene>
    <name evidence="3" type="ORF">CHS0354_032411</name>
</gene>
<protein>
    <recommendedName>
        <fullName evidence="2">Peptidase M12B domain-containing protein</fullName>
    </recommendedName>
</protein>
<keyword evidence="1" id="KW-0479">Metal-binding</keyword>
<name>A0AAE0VP65_9BIVA</name>
<feature type="binding site" evidence="1">
    <location>
        <position position="91"/>
    </location>
    <ligand>
        <name>Zn(2+)</name>
        <dbReference type="ChEBI" id="CHEBI:29105"/>
        <note>catalytic</note>
    </ligand>
</feature>
<feature type="binding site" evidence="1">
    <location>
        <position position="95"/>
    </location>
    <ligand>
        <name>Zn(2+)</name>
        <dbReference type="ChEBI" id="CHEBI:29105"/>
        <note>catalytic</note>
    </ligand>
</feature>
<feature type="non-terminal residue" evidence="3">
    <location>
        <position position="1"/>
    </location>
</feature>
<dbReference type="GO" id="GO:0006508">
    <property type="term" value="P:proteolysis"/>
    <property type="evidence" value="ECO:0007669"/>
    <property type="project" value="InterPro"/>
</dbReference>
<accession>A0AAE0VP65</accession>
<dbReference type="PANTHER" id="PTHR11905:SF159">
    <property type="entry name" value="ADAM METALLOPROTEASE"/>
    <property type="match status" value="1"/>
</dbReference>
<evidence type="ECO:0000259" key="2">
    <source>
        <dbReference type="PROSITE" id="PS50215"/>
    </source>
</evidence>
<dbReference type="InterPro" id="IPR024079">
    <property type="entry name" value="MetalloPept_cat_dom_sf"/>
</dbReference>
<comment type="caution">
    <text evidence="3">The sequence shown here is derived from an EMBL/GenBank/DDBJ whole genome shotgun (WGS) entry which is preliminary data.</text>
</comment>
<dbReference type="SUPFAM" id="SSF55486">
    <property type="entry name" value="Metalloproteases ('zincins'), catalytic domain"/>
    <property type="match status" value="1"/>
</dbReference>
<dbReference type="GO" id="GO:0004222">
    <property type="term" value="F:metalloendopeptidase activity"/>
    <property type="evidence" value="ECO:0007669"/>
    <property type="project" value="InterPro"/>
</dbReference>
<evidence type="ECO:0000256" key="1">
    <source>
        <dbReference type="PROSITE-ProRule" id="PRU00276"/>
    </source>
</evidence>
<dbReference type="Pfam" id="PF01421">
    <property type="entry name" value="Reprolysin"/>
    <property type="match status" value="1"/>
</dbReference>
<organism evidence="3 4">
    <name type="scientific">Potamilus streckersoni</name>
    <dbReference type="NCBI Taxonomy" id="2493646"/>
    <lineage>
        <taxon>Eukaryota</taxon>
        <taxon>Metazoa</taxon>
        <taxon>Spiralia</taxon>
        <taxon>Lophotrochozoa</taxon>
        <taxon>Mollusca</taxon>
        <taxon>Bivalvia</taxon>
        <taxon>Autobranchia</taxon>
        <taxon>Heteroconchia</taxon>
        <taxon>Palaeoheterodonta</taxon>
        <taxon>Unionida</taxon>
        <taxon>Unionoidea</taxon>
        <taxon>Unionidae</taxon>
        <taxon>Ambleminae</taxon>
        <taxon>Lampsilini</taxon>
        <taxon>Potamilus</taxon>
    </lineage>
</organism>
<keyword evidence="4" id="KW-1185">Reference proteome</keyword>
<reference evidence="3" key="2">
    <citation type="journal article" date="2021" name="Genome Biol. Evol.">
        <title>Developing a high-quality reference genome for a parasitic bivalve with doubly uniparental inheritance (Bivalvia: Unionida).</title>
        <authorList>
            <person name="Smith C.H."/>
        </authorList>
    </citation>
    <scope>NUCLEOTIDE SEQUENCE</scope>
    <source>
        <strain evidence="3">CHS0354</strain>
        <tissue evidence="3">Mantle</tissue>
    </source>
</reference>